<dbReference type="Gene3D" id="1.10.10.10">
    <property type="entry name" value="Winged helix-like DNA-binding domain superfamily/Winged helix DNA-binding domain"/>
    <property type="match status" value="1"/>
</dbReference>
<dbReference type="PROSITE" id="PS51000">
    <property type="entry name" value="HTH_DEOR_2"/>
    <property type="match status" value="1"/>
</dbReference>
<dbReference type="InterPro" id="IPR037171">
    <property type="entry name" value="NagB/RpiA_transferase-like"/>
</dbReference>
<gene>
    <name evidence="5" type="ORF">Asera_49640</name>
</gene>
<sequence length="265" mass="27557">MTDGMPLADLGSRKRGRRFVRILEAVADRGAMTLPELVAMLGVSAATARRDLAELADHGLVRRTHGGVRAVDSGGELPVELRDTQCPVAKLAIARAVAARVPRDRHAVALSGGTTTARVAMELSRHPLLTIVTNSLTIADLVHTHPDLRIVTTGGSLRTQSLEMVGALAERTFGAVNVGTAILGADGIAAGAGVTTHDETEARTNRAMAASAQRVIVVADGSKVGRVTLAQMVPIDGVHTLVTDASADRGELDRLRAAGVEVVVA</sequence>
<dbReference type="InterPro" id="IPR011991">
    <property type="entry name" value="ArsR-like_HTH"/>
</dbReference>
<dbReference type="SUPFAM" id="SSF46785">
    <property type="entry name" value="Winged helix' DNA-binding domain"/>
    <property type="match status" value="1"/>
</dbReference>
<evidence type="ECO:0000256" key="3">
    <source>
        <dbReference type="ARBA" id="ARBA00023163"/>
    </source>
</evidence>
<dbReference type="PANTHER" id="PTHR30363:SF44">
    <property type="entry name" value="AGA OPERON TRANSCRIPTIONAL REPRESSOR-RELATED"/>
    <property type="match status" value="1"/>
</dbReference>
<dbReference type="Pfam" id="PF08220">
    <property type="entry name" value="HTH_DeoR"/>
    <property type="match status" value="1"/>
</dbReference>
<dbReference type="SMART" id="SM00420">
    <property type="entry name" value="HTH_DEOR"/>
    <property type="match status" value="1"/>
</dbReference>
<dbReference type="GO" id="GO:0003700">
    <property type="term" value="F:DNA-binding transcription factor activity"/>
    <property type="evidence" value="ECO:0007669"/>
    <property type="project" value="InterPro"/>
</dbReference>
<dbReference type="PRINTS" id="PR00037">
    <property type="entry name" value="HTHLACR"/>
</dbReference>
<name>A0A810L974_9ACTN</name>
<proteinExistence type="predicted"/>
<keyword evidence="6" id="KW-1185">Reference proteome</keyword>
<dbReference type="SUPFAM" id="SSF100950">
    <property type="entry name" value="NagB/RpiA/CoA transferase-like"/>
    <property type="match status" value="1"/>
</dbReference>
<dbReference type="InterPro" id="IPR050313">
    <property type="entry name" value="Carb_Metab_HTH_regulators"/>
</dbReference>
<dbReference type="Gene3D" id="3.40.50.1360">
    <property type="match status" value="1"/>
</dbReference>
<dbReference type="InterPro" id="IPR014036">
    <property type="entry name" value="DeoR-like_C"/>
</dbReference>
<dbReference type="InterPro" id="IPR036390">
    <property type="entry name" value="WH_DNA-bd_sf"/>
</dbReference>
<dbReference type="GO" id="GO:0003677">
    <property type="term" value="F:DNA binding"/>
    <property type="evidence" value="ECO:0007669"/>
    <property type="project" value="UniProtKB-KW"/>
</dbReference>
<dbReference type="KEGG" id="aser:Asera_49640"/>
<dbReference type="Pfam" id="PF00455">
    <property type="entry name" value="DeoRC"/>
    <property type="match status" value="1"/>
</dbReference>
<evidence type="ECO:0000256" key="2">
    <source>
        <dbReference type="ARBA" id="ARBA00023125"/>
    </source>
</evidence>
<feature type="domain" description="HTH deoR-type" evidence="4">
    <location>
        <begin position="15"/>
        <end position="70"/>
    </location>
</feature>
<evidence type="ECO:0000313" key="5">
    <source>
        <dbReference type="EMBL" id="BCJ30856.1"/>
    </source>
</evidence>
<dbReference type="InterPro" id="IPR018356">
    <property type="entry name" value="Tscrpt_reg_HTH_DeoR_CS"/>
</dbReference>
<dbReference type="InterPro" id="IPR036388">
    <property type="entry name" value="WH-like_DNA-bd_sf"/>
</dbReference>
<dbReference type="RefSeq" id="WP_211255579.1">
    <property type="nucleotide sequence ID" value="NZ_AP023354.1"/>
</dbReference>
<organism evidence="5 6">
    <name type="scientific">Actinocatenispora sera</name>
    <dbReference type="NCBI Taxonomy" id="390989"/>
    <lineage>
        <taxon>Bacteria</taxon>
        <taxon>Bacillati</taxon>
        <taxon>Actinomycetota</taxon>
        <taxon>Actinomycetes</taxon>
        <taxon>Micromonosporales</taxon>
        <taxon>Micromonosporaceae</taxon>
        <taxon>Actinocatenispora</taxon>
    </lineage>
</organism>
<dbReference type="PROSITE" id="PS00894">
    <property type="entry name" value="HTH_DEOR_1"/>
    <property type="match status" value="1"/>
</dbReference>
<accession>A0A810L974</accession>
<dbReference type="SMART" id="SM01134">
    <property type="entry name" value="DeoRC"/>
    <property type="match status" value="1"/>
</dbReference>
<dbReference type="CDD" id="cd00090">
    <property type="entry name" value="HTH_ARSR"/>
    <property type="match status" value="1"/>
</dbReference>
<evidence type="ECO:0000256" key="1">
    <source>
        <dbReference type="ARBA" id="ARBA00023015"/>
    </source>
</evidence>
<evidence type="ECO:0000259" key="4">
    <source>
        <dbReference type="PROSITE" id="PS51000"/>
    </source>
</evidence>
<dbReference type="AlphaFoldDB" id="A0A810L974"/>
<protein>
    <submittedName>
        <fullName evidence="5">DeoR family transcriptional regulator</fullName>
    </submittedName>
</protein>
<dbReference type="PANTHER" id="PTHR30363">
    <property type="entry name" value="HTH-TYPE TRANSCRIPTIONAL REGULATOR SRLR-RELATED"/>
    <property type="match status" value="1"/>
</dbReference>
<dbReference type="Proteomes" id="UP000680750">
    <property type="component" value="Chromosome"/>
</dbReference>
<keyword evidence="2" id="KW-0238">DNA-binding</keyword>
<evidence type="ECO:0000313" key="6">
    <source>
        <dbReference type="Proteomes" id="UP000680750"/>
    </source>
</evidence>
<dbReference type="EMBL" id="AP023354">
    <property type="protein sequence ID" value="BCJ30856.1"/>
    <property type="molecule type" value="Genomic_DNA"/>
</dbReference>
<keyword evidence="3" id="KW-0804">Transcription</keyword>
<dbReference type="InterPro" id="IPR001034">
    <property type="entry name" value="DeoR_HTH"/>
</dbReference>
<keyword evidence="1" id="KW-0805">Transcription regulation</keyword>
<reference evidence="5" key="1">
    <citation type="submission" date="2020-08" db="EMBL/GenBank/DDBJ databases">
        <title>Whole genome shotgun sequence of Actinocatenispora sera NBRC 101916.</title>
        <authorList>
            <person name="Komaki H."/>
            <person name="Tamura T."/>
        </authorList>
    </citation>
    <scope>NUCLEOTIDE SEQUENCE</scope>
    <source>
        <strain evidence="5">NBRC 101916</strain>
    </source>
</reference>